<sequence length="73" mass="8136">MHAVRGGKYKHVVKDIAEYLEECLSHEGGGFYAAEDAHSSPTADSTDKKEGAHFAWERSQLLKDQKIGDHSTY</sequence>
<evidence type="ECO:0000313" key="1">
    <source>
        <dbReference type="EMBL" id="ETN77259.1"/>
    </source>
</evidence>
<keyword evidence="2" id="KW-1185">Reference proteome</keyword>
<gene>
    <name evidence="1" type="ORF">NECAME_11170</name>
</gene>
<reference evidence="2" key="1">
    <citation type="journal article" date="2014" name="Nat. Genet.">
        <title>Genome of the human hookworm Necator americanus.</title>
        <authorList>
            <person name="Tang Y.T."/>
            <person name="Gao X."/>
            <person name="Rosa B.A."/>
            <person name="Abubucker S."/>
            <person name="Hallsworth-Pepin K."/>
            <person name="Martin J."/>
            <person name="Tyagi R."/>
            <person name="Heizer E."/>
            <person name="Zhang X."/>
            <person name="Bhonagiri-Palsikar V."/>
            <person name="Minx P."/>
            <person name="Warren W.C."/>
            <person name="Wang Q."/>
            <person name="Zhan B."/>
            <person name="Hotez P.J."/>
            <person name="Sternberg P.W."/>
            <person name="Dougall A."/>
            <person name="Gaze S.T."/>
            <person name="Mulvenna J."/>
            <person name="Sotillo J."/>
            <person name="Ranganathan S."/>
            <person name="Rabelo E.M."/>
            <person name="Wilson R.K."/>
            <person name="Felgner P.L."/>
            <person name="Bethony J."/>
            <person name="Hawdon J.M."/>
            <person name="Gasser R.B."/>
            <person name="Loukas A."/>
            <person name="Mitreva M."/>
        </authorList>
    </citation>
    <scope>NUCLEOTIDE SEQUENCE [LARGE SCALE GENOMIC DNA]</scope>
</reference>
<dbReference type="EMBL" id="KI660182">
    <property type="protein sequence ID" value="ETN77259.1"/>
    <property type="molecule type" value="Genomic_DNA"/>
</dbReference>
<name>W2T6L6_NECAM</name>
<dbReference type="STRING" id="51031.W2T6L6"/>
<dbReference type="PANTHER" id="PTHR42899">
    <property type="entry name" value="SPERMATOGENESIS-ASSOCIATED PROTEIN 20"/>
    <property type="match status" value="1"/>
</dbReference>
<dbReference type="AlphaFoldDB" id="W2T6L6"/>
<dbReference type="InterPro" id="IPR024705">
    <property type="entry name" value="Ssp411"/>
</dbReference>
<dbReference type="PANTHER" id="PTHR42899:SF1">
    <property type="entry name" value="SPERMATOGENESIS-ASSOCIATED PROTEIN 20"/>
    <property type="match status" value="1"/>
</dbReference>
<accession>W2T6L6</accession>
<dbReference type="Proteomes" id="UP000053676">
    <property type="component" value="Unassembled WGS sequence"/>
</dbReference>
<proteinExistence type="predicted"/>
<protein>
    <submittedName>
        <fullName evidence="1">Uncharacterized protein</fullName>
    </submittedName>
</protein>
<organism evidence="1 2">
    <name type="scientific">Necator americanus</name>
    <name type="common">Human hookworm</name>
    <dbReference type="NCBI Taxonomy" id="51031"/>
    <lineage>
        <taxon>Eukaryota</taxon>
        <taxon>Metazoa</taxon>
        <taxon>Ecdysozoa</taxon>
        <taxon>Nematoda</taxon>
        <taxon>Chromadorea</taxon>
        <taxon>Rhabditida</taxon>
        <taxon>Rhabditina</taxon>
        <taxon>Rhabditomorpha</taxon>
        <taxon>Strongyloidea</taxon>
        <taxon>Ancylostomatidae</taxon>
        <taxon>Bunostominae</taxon>
        <taxon>Necator</taxon>
    </lineage>
</organism>
<dbReference type="OrthoDB" id="1923667at2759"/>
<dbReference type="KEGG" id="nai:NECAME_11170"/>
<evidence type="ECO:0000313" key="2">
    <source>
        <dbReference type="Proteomes" id="UP000053676"/>
    </source>
</evidence>